<evidence type="ECO:0000313" key="2">
    <source>
        <dbReference type="EMBL" id="CBY23935.1"/>
    </source>
</evidence>
<dbReference type="InParanoid" id="E4X4E5"/>
<evidence type="ECO:0000256" key="1">
    <source>
        <dbReference type="SAM" id="MobiDB-lite"/>
    </source>
</evidence>
<protein>
    <submittedName>
        <fullName evidence="2">Uncharacterized protein</fullName>
    </submittedName>
</protein>
<dbReference type="Proteomes" id="UP000001307">
    <property type="component" value="Unassembled WGS sequence"/>
</dbReference>
<proteinExistence type="predicted"/>
<accession>E4X4E5</accession>
<feature type="region of interest" description="Disordered" evidence="1">
    <location>
        <begin position="437"/>
        <end position="460"/>
    </location>
</feature>
<reference evidence="2" key="1">
    <citation type="journal article" date="2010" name="Science">
        <title>Plasticity of animal genome architecture unmasked by rapid evolution of a pelagic tunicate.</title>
        <authorList>
            <person name="Denoeud F."/>
            <person name="Henriet S."/>
            <person name="Mungpakdee S."/>
            <person name="Aury J.M."/>
            <person name="Da Silva C."/>
            <person name="Brinkmann H."/>
            <person name="Mikhaleva J."/>
            <person name="Olsen L.C."/>
            <person name="Jubin C."/>
            <person name="Canestro C."/>
            <person name="Bouquet J.M."/>
            <person name="Danks G."/>
            <person name="Poulain J."/>
            <person name="Campsteijn C."/>
            <person name="Adamski M."/>
            <person name="Cross I."/>
            <person name="Yadetie F."/>
            <person name="Muffato M."/>
            <person name="Louis A."/>
            <person name="Butcher S."/>
            <person name="Tsagkogeorga G."/>
            <person name="Konrad A."/>
            <person name="Singh S."/>
            <person name="Jensen M.F."/>
            <person name="Cong E.H."/>
            <person name="Eikeseth-Otteraa H."/>
            <person name="Noel B."/>
            <person name="Anthouard V."/>
            <person name="Porcel B.M."/>
            <person name="Kachouri-Lafond R."/>
            <person name="Nishino A."/>
            <person name="Ugolini M."/>
            <person name="Chourrout P."/>
            <person name="Nishida H."/>
            <person name="Aasland R."/>
            <person name="Huzurbazar S."/>
            <person name="Westhof E."/>
            <person name="Delsuc F."/>
            <person name="Lehrach H."/>
            <person name="Reinhardt R."/>
            <person name="Weissenbach J."/>
            <person name="Roy S.W."/>
            <person name="Artiguenave F."/>
            <person name="Postlethwait J.H."/>
            <person name="Manak J.R."/>
            <person name="Thompson E.M."/>
            <person name="Jaillon O."/>
            <person name="Du Pasquier L."/>
            <person name="Boudinot P."/>
            <person name="Liberles D.A."/>
            <person name="Volff J.N."/>
            <person name="Philippe H."/>
            <person name="Lenhard B."/>
            <person name="Roest Crollius H."/>
            <person name="Wincker P."/>
            <person name="Chourrout D."/>
        </authorList>
    </citation>
    <scope>NUCLEOTIDE SEQUENCE [LARGE SCALE GENOMIC DNA]</scope>
</reference>
<gene>
    <name evidence="2" type="ORF">GSOID_T00001270001</name>
</gene>
<dbReference type="AlphaFoldDB" id="E4X4E5"/>
<organism evidence="2">
    <name type="scientific">Oikopleura dioica</name>
    <name type="common">Tunicate</name>
    <dbReference type="NCBI Taxonomy" id="34765"/>
    <lineage>
        <taxon>Eukaryota</taxon>
        <taxon>Metazoa</taxon>
        <taxon>Chordata</taxon>
        <taxon>Tunicata</taxon>
        <taxon>Appendicularia</taxon>
        <taxon>Copelata</taxon>
        <taxon>Oikopleuridae</taxon>
        <taxon>Oikopleura</taxon>
    </lineage>
</organism>
<feature type="compositionally biased region" description="Low complexity" evidence="1">
    <location>
        <begin position="628"/>
        <end position="654"/>
    </location>
</feature>
<evidence type="ECO:0000313" key="3">
    <source>
        <dbReference type="Proteomes" id="UP000001307"/>
    </source>
</evidence>
<feature type="region of interest" description="Disordered" evidence="1">
    <location>
        <begin position="507"/>
        <end position="528"/>
    </location>
</feature>
<sequence length="959" mass="106149">MAAEPIFNFYILNLVYKHAIGSVHSGQFYDMKLADVYSTFEYVPGIKIADLDRLSSLMDEDDAAGIIQELADWILRVDEPEVTAACLSSDEVEASRGYHRQAGVEVPSLREGEELSILRELMNRENLMTGRPERRLDLGFQLDGTSAATAATWQNKMLSEYFMNYILNPLRTLLVDSPNTKLCMEVGYQCAIMCHAAFVLFFPDMHASASTVLEQSLARLIDPISEQSALVHFFTRLIDSSIAMLRVVRLMSTRVDFPKDLLFTSHVYVDMSKRFVELFPHGDPGAAALLRIMEDPQVFAAMEVTPMRSHTHFIASWCMRQVSSFKKLEYGSFLTAQPESALKLLFGLKLIDSQARPRSLKITADHLTFYSMLDYRYRLYLHFKSPEEHARPQPFVTRVEKDDLTDARVEAPKLLRVPKTFVELERTANAARGAYRAQQKKARDEANAAAATKSNGVSAPSRNAMGGPVVAYLVTKSRFGLQCATLHPSPEILQLSEVVDAINQVDADSAGSVSSRKRHRSSASSMSDYQHARKALNWAGCPTRSRVLSNRSTRSKLPSVAETVGVEFDEPDSLVQADDVFESAGSEYQPSVIPPYHRTAPMQLRSRSYNLPAETEGSEGASARPVPEDTAAPAVPDAVPADVPSGGSSSSGSSNPGPRDRMVPPHFNSAAAFNASNLRTHQARHYGNQHGDLSSGRRHAVSGGLEMMNDSVSVIGYSGFSTRPQKISYTPVGSRLWVQRHTRPCELTLKTTMVPQGLIHSMRDIVEKCPKVQTPREGAQPEIAVLKTLLETFHRQQFSSLPQVLQNLFDELVPNDLDAVIALYAEHLSAAIDAARLRPNLLLYPAVFPSGAMQLMVGDRNEVDADESLFMEPGQSFEEARTILIAKIGYFFRADPSFRGNVEAANLIQLRHSKFAGCCADLRHLRCSLETLACEETTCLLSGPCMRRGSVLIGGYMPP</sequence>
<dbReference type="EMBL" id="FN653024">
    <property type="protein sequence ID" value="CBY23935.1"/>
    <property type="molecule type" value="Genomic_DNA"/>
</dbReference>
<feature type="region of interest" description="Disordered" evidence="1">
    <location>
        <begin position="612"/>
        <end position="666"/>
    </location>
</feature>
<name>E4X4E5_OIKDI</name>
<keyword evidence="3" id="KW-1185">Reference proteome</keyword>